<dbReference type="EMBL" id="CP070499">
    <property type="protein sequence ID" value="QSB14661.1"/>
    <property type="molecule type" value="Genomic_DNA"/>
</dbReference>
<protein>
    <submittedName>
        <fullName evidence="2">SCP2 sterol-binding domain-containing protein</fullName>
    </submittedName>
</protein>
<feature type="domain" description="SCP2" evidence="1">
    <location>
        <begin position="60"/>
        <end position="151"/>
    </location>
</feature>
<proteinExistence type="predicted"/>
<keyword evidence="3" id="KW-1185">Reference proteome</keyword>
<dbReference type="RefSeq" id="WP_239676810.1">
    <property type="nucleotide sequence ID" value="NZ_CP070499.1"/>
</dbReference>
<dbReference type="Proteomes" id="UP000662857">
    <property type="component" value="Chromosome"/>
</dbReference>
<organism evidence="2 3">
    <name type="scientific">Natronosporangium hydrolyticum</name>
    <dbReference type="NCBI Taxonomy" id="2811111"/>
    <lineage>
        <taxon>Bacteria</taxon>
        <taxon>Bacillati</taxon>
        <taxon>Actinomycetota</taxon>
        <taxon>Actinomycetes</taxon>
        <taxon>Micromonosporales</taxon>
        <taxon>Micromonosporaceae</taxon>
        <taxon>Natronosporangium</taxon>
    </lineage>
</organism>
<dbReference type="InterPro" id="IPR003033">
    <property type="entry name" value="SCP2_sterol-bd_dom"/>
</dbReference>
<accession>A0A895YB71</accession>
<dbReference type="SUPFAM" id="SSF55718">
    <property type="entry name" value="SCP-like"/>
    <property type="match status" value="1"/>
</dbReference>
<name>A0A895YB71_9ACTN</name>
<dbReference type="InterPro" id="IPR036527">
    <property type="entry name" value="SCP2_sterol-bd_dom_sf"/>
</dbReference>
<dbReference type="KEGG" id="nhy:JQS43_24895"/>
<dbReference type="AlphaFoldDB" id="A0A895YB71"/>
<gene>
    <name evidence="2" type="ORF">JQS43_24895</name>
</gene>
<evidence type="ECO:0000259" key="1">
    <source>
        <dbReference type="Pfam" id="PF02036"/>
    </source>
</evidence>
<sequence>MTQFDPSDLSNMSDLAAIEPAEFSRLVKSTPDATIAEIMTGPHRGAILDAIFERFPKVFRADQAAGTTAVMHWQVGGAPDGGFDTYQVVIEDGVCTSSATTDREPRLTLAMGPVEFLKLISGSGNPMMMFMTGKVKAKGDLGLATSLPKFFDLPKG</sequence>
<evidence type="ECO:0000313" key="2">
    <source>
        <dbReference type="EMBL" id="QSB14661.1"/>
    </source>
</evidence>
<evidence type="ECO:0000313" key="3">
    <source>
        <dbReference type="Proteomes" id="UP000662857"/>
    </source>
</evidence>
<dbReference type="Pfam" id="PF02036">
    <property type="entry name" value="SCP2"/>
    <property type="match status" value="1"/>
</dbReference>
<dbReference type="Gene3D" id="3.30.1050.10">
    <property type="entry name" value="SCP2 sterol-binding domain"/>
    <property type="match status" value="1"/>
</dbReference>
<reference evidence="2" key="1">
    <citation type="submission" date="2021-02" db="EMBL/GenBank/DDBJ databases">
        <title>Natrosporangium hydrolyticum gen. nov., sp. nov, a haloalkaliphilic actinobacterium from a soda solonchak soil.</title>
        <authorList>
            <person name="Sorokin D.Y."/>
            <person name="Khijniak T.V."/>
            <person name="Zakharycheva A.P."/>
            <person name="Boueva O.V."/>
            <person name="Ariskina E.V."/>
            <person name="Hahnke R.L."/>
            <person name="Bunk B."/>
            <person name="Sproer C."/>
            <person name="Schumann P."/>
            <person name="Evtushenko L.I."/>
            <person name="Kublanov I.V."/>
        </authorList>
    </citation>
    <scope>NUCLEOTIDE SEQUENCE</scope>
    <source>
        <strain evidence="2">DSM 106523</strain>
    </source>
</reference>